<comment type="similarity">
    <text evidence="18">Belongs to the G-protein coupled receptor 1 family.</text>
</comment>
<gene>
    <name evidence="21" type="ORF">QTO34_007202</name>
</gene>
<keyword evidence="13" id="KW-0325">Glycoprotein</keyword>
<dbReference type="Gene3D" id="1.20.1070.10">
    <property type="entry name" value="Rhodopsin 7-helix transmembrane proteins"/>
    <property type="match status" value="2"/>
</dbReference>
<comment type="subunit">
    <text evidence="17">Interacts with PRAF2. Efficient ligand binding to CCL3/MIP-1alpha and CCL4/MIP-1beta requires sulfation, O-glycosylation and sialic acid modifications. Glycosylation on Ser-6 is required for efficient binding of CCL4. Interacts with GRK2. Interacts with ARRB1 and ARRB2. Interacts with CNIH4. Interacts with S100A4; this interaction stimulates T-lymphocyte chemotaxis.</text>
</comment>
<dbReference type="GO" id="GO:0071791">
    <property type="term" value="F:chemokine (C-C motif) ligand 5 binding"/>
    <property type="evidence" value="ECO:0007669"/>
    <property type="project" value="TreeGrafter"/>
</dbReference>
<evidence type="ECO:0000256" key="18">
    <source>
        <dbReference type="RuleBase" id="RU000688"/>
    </source>
</evidence>
<sequence length="843" mass="94398">MPGAEGLEFDEGVEVTLRRRRRMGGNDTLIQLSHNILSTSHSLFATNIRVDGADPTTVFDYGEDSAPCVKDDVKQIAGRLLPPLYSLVFIFGFVGNLLVVLILINCKKLKSMTDIYLLNLAISDLLFLLTFPVWIHSAVNWWALGNVMCKVFTGMYHVGYFGGIFFIILLTIDRYLAIVHAVFALKARTVTFGVVTSGVTWVVAVFASLPGIVFTKSQADESVYSCGPYFPVGWKNFHTIMRTLLGLVLPLLVMVVCYSGILKTLLRCRNEKKRHKAVRLIFVIMIVYFLFWAPYNVVLLLDTFQEFFDLSTCKSTSQLDQAMQVTETLGMTHCCINPIIYAFVGEKFRRYLSVFFRKHIAKHLCKQCPVFYRETTDRVSSAYTPSTGEQEVSVGHISEALWVEIDCSQLISVPGKCLIADAYALAPAFTIFFTRSDSISLFNQVPSETTVGEGNGRDSAASAASASPGLPAALALFPQSLSHTPCLEGLSTMEQVSATPDYIDYSMSEPCQKTNVRHVAAGLLPPLYSLVFIFGFVGNLLVVLILIKCKKLKSMTDIYLLNLAISDLLFLLTIPFWAHYAAGQWVFGNTMCRLLTGLYFIGFFSGIFFIILLTIDRYLAIVHAVFALKARTVTFGVVTSGVTWVVAVFASLPGIIFTKSQQEGSRCTCSPHYPTSQYHFWKNFQTLKMVLLGLVLPLLVMVICYSGILKTLLRCRNEKKRHKAVRLIFVIMIVYFLFWAPYNLVLLLNTFQEFFGLNNCTSSNRLDQAMQVTETLGMTHCCINPIIYAFVGEKFRSHLSAFFRKHIARRLCKRCPIFQGEAPERGGSVYTRSTGRQDISVGL</sequence>
<comment type="caution">
    <text evidence="21">The sequence shown here is derived from an EMBL/GenBank/DDBJ whole genome shotgun (WGS) entry which is preliminary data.</text>
</comment>
<keyword evidence="5" id="KW-0765">Sulfation</keyword>
<evidence type="ECO:0000256" key="5">
    <source>
        <dbReference type="ARBA" id="ARBA00022641"/>
    </source>
</evidence>
<feature type="transmembrane region" description="Helical" evidence="19">
    <location>
        <begin position="244"/>
        <end position="265"/>
    </location>
</feature>
<evidence type="ECO:0000256" key="1">
    <source>
        <dbReference type="ARBA" id="ARBA00004651"/>
    </source>
</evidence>
<feature type="transmembrane region" description="Helical" evidence="19">
    <location>
        <begin position="559"/>
        <end position="578"/>
    </location>
</feature>
<dbReference type="GO" id="GO:0007204">
    <property type="term" value="P:positive regulation of cytosolic calcium ion concentration"/>
    <property type="evidence" value="ECO:0007669"/>
    <property type="project" value="TreeGrafter"/>
</dbReference>
<feature type="transmembrane region" description="Helical" evidence="19">
    <location>
        <begin position="116"/>
        <end position="135"/>
    </location>
</feature>
<keyword evidence="14 18" id="KW-0807">Transducer</keyword>
<dbReference type="PRINTS" id="PR01110">
    <property type="entry name" value="CHEMOKINER5"/>
</dbReference>
<proteinExistence type="inferred from homology"/>
<keyword evidence="6 18" id="KW-0812">Transmembrane</keyword>
<evidence type="ECO:0000313" key="22">
    <source>
        <dbReference type="Proteomes" id="UP001177744"/>
    </source>
</evidence>
<dbReference type="AlphaFoldDB" id="A0AA40LGD4"/>
<evidence type="ECO:0000256" key="16">
    <source>
        <dbReference type="ARBA" id="ARBA00024175"/>
    </source>
</evidence>
<keyword evidence="4" id="KW-0597">Phosphoprotein</keyword>
<feature type="transmembrane region" description="Helical" evidence="19">
    <location>
        <begin position="155"/>
        <end position="177"/>
    </location>
</feature>
<dbReference type="GO" id="GO:0006955">
    <property type="term" value="P:immune response"/>
    <property type="evidence" value="ECO:0007669"/>
    <property type="project" value="InterPro"/>
</dbReference>
<evidence type="ECO:0000256" key="19">
    <source>
        <dbReference type="SAM" id="Phobius"/>
    </source>
</evidence>
<dbReference type="InterPro" id="IPR017452">
    <property type="entry name" value="GPCR_Rhodpsn_7TM"/>
</dbReference>
<reference evidence="21" key="1">
    <citation type="submission" date="2023-06" db="EMBL/GenBank/DDBJ databases">
        <title>Reference genome for the Northern bat (Eptesicus nilssonii), a most northern bat species.</title>
        <authorList>
            <person name="Laine V.N."/>
            <person name="Pulliainen A.T."/>
            <person name="Lilley T.M."/>
        </authorList>
    </citation>
    <scope>NUCLEOTIDE SEQUENCE</scope>
    <source>
        <strain evidence="21">BLF_Eptnil</strain>
        <tissue evidence="21">Kidney</tissue>
    </source>
</reference>
<keyword evidence="3" id="KW-1003">Cell membrane</keyword>
<keyword evidence="7 19" id="KW-1133">Transmembrane helix</keyword>
<dbReference type="PANTHER" id="PTHR10489:SF686">
    <property type="entry name" value="C-C CHEMOKINE RECEPTOR TYPE 5"/>
    <property type="match status" value="1"/>
</dbReference>
<evidence type="ECO:0000256" key="13">
    <source>
        <dbReference type="ARBA" id="ARBA00023180"/>
    </source>
</evidence>
<feature type="domain" description="G-protein coupled receptors family 1 profile" evidence="20">
    <location>
        <begin position="95"/>
        <end position="341"/>
    </location>
</feature>
<dbReference type="InterPro" id="IPR002240">
    <property type="entry name" value="Chemokine_CCR5"/>
</dbReference>
<evidence type="ECO:0000256" key="9">
    <source>
        <dbReference type="ARBA" id="ARBA00023136"/>
    </source>
</evidence>
<feature type="transmembrane region" description="Helical" evidence="19">
    <location>
        <begin position="598"/>
        <end position="620"/>
    </location>
</feature>
<evidence type="ECO:0000256" key="15">
    <source>
        <dbReference type="ARBA" id="ARBA00023288"/>
    </source>
</evidence>
<dbReference type="GO" id="GO:0009897">
    <property type="term" value="C:external side of plasma membrane"/>
    <property type="evidence" value="ECO:0007669"/>
    <property type="project" value="TreeGrafter"/>
</dbReference>
<comment type="subcellular location">
    <subcellularLocation>
        <location evidence="1">Cell membrane</location>
        <topology evidence="1">Multi-pass membrane protein</topology>
    </subcellularLocation>
</comment>
<dbReference type="Pfam" id="PF00001">
    <property type="entry name" value="7tm_1"/>
    <property type="match status" value="2"/>
</dbReference>
<feature type="transmembrane region" description="Helical" evidence="19">
    <location>
        <begin position="84"/>
        <end position="104"/>
    </location>
</feature>
<evidence type="ECO:0000256" key="4">
    <source>
        <dbReference type="ARBA" id="ARBA00022553"/>
    </source>
</evidence>
<keyword evidence="10" id="KW-0564">Palmitate</keyword>
<dbReference type="PRINTS" id="PR00237">
    <property type="entry name" value="GPCRRHODOPSN"/>
</dbReference>
<dbReference type="PROSITE" id="PS50262">
    <property type="entry name" value="G_PROTEIN_RECEP_F1_2"/>
    <property type="match status" value="2"/>
</dbReference>
<dbReference type="CDD" id="cd15184">
    <property type="entry name" value="7tmA_CCR5_CCR2"/>
    <property type="match status" value="2"/>
</dbReference>
<protein>
    <recommendedName>
        <fullName evidence="2">C-C chemokine receptor type 5</fullName>
    </recommendedName>
</protein>
<dbReference type="SMART" id="SM01381">
    <property type="entry name" value="7TM_GPCR_Srsx"/>
    <property type="match status" value="1"/>
</dbReference>
<keyword evidence="12 18" id="KW-0675">Receptor</keyword>
<evidence type="ECO:0000256" key="14">
    <source>
        <dbReference type="ARBA" id="ARBA00023224"/>
    </source>
</evidence>
<evidence type="ECO:0000256" key="2">
    <source>
        <dbReference type="ARBA" id="ARBA00019124"/>
    </source>
</evidence>
<feature type="transmembrane region" description="Helical" evidence="19">
    <location>
        <begin position="527"/>
        <end position="547"/>
    </location>
</feature>
<dbReference type="EMBL" id="JAULJE010000018">
    <property type="protein sequence ID" value="KAK1332521.1"/>
    <property type="molecule type" value="Genomic_DNA"/>
</dbReference>
<feature type="transmembrane region" description="Helical" evidence="19">
    <location>
        <begin position="189"/>
        <end position="214"/>
    </location>
</feature>
<evidence type="ECO:0000256" key="7">
    <source>
        <dbReference type="ARBA" id="ARBA00022989"/>
    </source>
</evidence>
<evidence type="ECO:0000259" key="20">
    <source>
        <dbReference type="PROSITE" id="PS50262"/>
    </source>
</evidence>
<dbReference type="FunFam" id="1.20.1070.10:FF:000026">
    <property type="entry name" value="C-C chemokine receptor type 5"/>
    <property type="match status" value="2"/>
</dbReference>
<feature type="transmembrane region" description="Helical" evidence="19">
    <location>
        <begin position="724"/>
        <end position="742"/>
    </location>
</feature>
<evidence type="ECO:0000256" key="11">
    <source>
        <dbReference type="ARBA" id="ARBA00023157"/>
    </source>
</evidence>
<dbReference type="PRINTS" id="PR00657">
    <property type="entry name" value="CCCHEMOKINER"/>
</dbReference>
<dbReference type="GO" id="GO:0016493">
    <property type="term" value="F:C-C chemokine receptor activity"/>
    <property type="evidence" value="ECO:0007669"/>
    <property type="project" value="InterPro"/>
</dbReference>
<dbReference type="GO" id="GO:0005737">
    <property type="term" value="C:cytoplasm"/>
    <property type="evidence" value="ECO:0007669"/>
    <property type="project" value="TreeGrafter"/>
</dbReference>
<dbReference type="InterPro" id="IPR000355">
    <property type="entry name" value="Chemokine_rcpt"/>
</dbReference>
<feature type="domain" description="G-protein coupled receptors family 1 profile" evidence="20">
    <location>
        <begin position="538"/>
        <end position="788"/>
    </location>
</feature>
<evidence type="ECO:0000313" key="21">
    <source>
        <dbReference type="EMBL" id="KAK1332521.1"/>
    </source>
</evidence>
<feature type="transmembrane region" description="Helical" evidence="19">
    <location>
        <begin position="632"/>
        <end position="656"/>
    </location>
</feature>
<dbReference type="GO" id="GO:0006954">
    <property type="term" value="P:inflammatory response"/>
    <property type="evidence" value="ECO:0007669"/>
    <property type="project" value="InterPro"/>
</dbReference>
<evidence type="ECO:0000256" key="3">
    <source>
        <dbReference type="ARBA" id="ARBA00022475"/>
    </source>
</evidence>
<dbReference type="GO" id="GO:0060326">
    <property type="term" value="P:cell chemotaxis"/>
    <property type="evidence" value="ECO:0007669"/>
    <property type="project" value="TreeGrafter"/>
</dbReference>
<organism evidence="21 22">
    <name type="scientific">Cnephaeus nilssonii</name>
    <name type="common">Northern bat</name>
    <name type="synonym">Eptesicus nilssonii</name>
    <dbReference type="NCBI Taxonomy" id="3371016"/>
    <lineage>
        <taxon>Eukaryota</taxon>
        <taxon>Metazoa</taxon>
        <taxon>Chordata</taxon>
        <taxon>Craniata</taxon>
        <taxon>Vertebrata</taxon>
        <taxon>Euteleostomi</taxon>
        <taxon>Mammalia</taxon>
        <taxon>Eutheria</taxon>
        <taxon>Laurasiatheria</taxon>
        <taxon>Chiroptera</taxon>
        <taxon>Yangochiroptera</taxon>
        <taxon>Vespertilionidae</taxon>
        <taxon>Cnephaeus</taxon>
    </lineage>
</organism>
<comment type="function">
    <text evidence="16">Receptor for a number of inflammatory CC-chemokines including CCL3/MIP-1-alpha, CCL4/MIP-1-beta and RANTES and subsequently transduces a signal by increasing the intracellular calcium ion level. May play a role in the control of granulocytic lineage proliferation or differentiation. Participates in T-lymphocyte migration to the infection site by acting as a chemotactic receptor.</text>
</comment>
<dbReference type="PANTHER" id="PTHR10489">
    <property type="entry name" value="CELL ADHESION MOLECULE"/>
    <property type="match status" value="1"/>
</dbReference>
<feature type="transmembrane region" description="Helical" evidence="19">
    <location>
        <begin position="277"/>
        <end position="295"/>
    </location>
</feature>
<evidence type="ECO:0000256" key="12">
    <source>
        <dbReference type="ARBA" id="ARBA00023170"/>
    </source>
</evidence>
<dbReference type="SUPFAM" id="SSF81321">
    <property type="entry name" value="Family A G protein-coupled receptor-like"/>
    <property type="match status" value="2"/>
</dbReference>
<dbReference type="InterPro" id="IPR000276">
    <property type="entry name" value="GPCR_Rhodpsn"/>
</dbReference>
<dbReference type="InterPro" id="IPR050119">
    <property type="entry name" value="CCR1-9-like"/>
</dbReference>
<name>A0AA40LGD4_CNENI</name>
<keyword evidence="22" id="KW-1185">Reference proteome</keyword>
<dbReference type="Proteomes" id="UP001177744">
    <property type="component" value="Unassembled WGS sequence"/>
</dbReference>
<evidence type="ECO:0000256" key="17">
    <source>
        <dbReference type="ARBA" id="ARBA00024219"/>
    </source>
</evidence>
<accession>A0AA40LGD4</accession>
<keyword evidence="15" id="KW-0449">Lipoprotein</keyword>
<evidence type="ECO:0000256" key="8">
    <source>
        <dbReference type="ARBA" id="ARBA00023040"/>
    </source>
</evidence>
<dbReference type="PROSITE" id="PS00237">
    <property type="entry name" value="G_PROTEIN_RECEP_F1_1"/>
    <property type="match status" value="2"/>
</dbReference>
<keyword evidence="11" id="KW-1015">Disulfide bond</keyword>
<feature type="transmembrane region" description="Helical" evidence="19">
    <location>
        <begin position="689"/>
        <end position="712"/>
    </location>
</feature>
<keyword evidence="9 19" id="KW-0472">Membrane</keyword>
<evidence type="ECO:0000256" key="6">
    <source>
        <dbReference type="ARBA" id="ARBA00022692"/>
    </source>
</evidence>
<dbReference type="GO" id="GO:0019722">
    <property type="term" value="P:calcium-mediated signaling"/>
    <property type="evidence" value="ECO:0007669"/>
    <property type="project" value="TreeGrafter"/>
</dbReference>
<keyword evidence="8 18" id="KW-0297">G-protein coupled receptor</keyword>
<evidence type="ECO:0000256" key="10">
    <source>
        <dbReference type="ARBA" id="ARBA00023139"/>
    </source>
</evidence>